<evidence type="ECO:0000256" key="2">
    <source>
        <dbReference type="ARBA" id="ARBA00023284"/>
    </source>
</evidence>
<accession>A0A9K3PVC2</accession>
<dbReference type="GO" id="GO:0004791">
    <property type="term" value="F:thioredoxin-disulfide reductase (NADPH) activity"/>
    <property type="evidence" value="ECO:0007669"/>
    <property type="project" value="TreeGrafter"/>
</dbReference>
<comment type="caution">
    <text evidence="4">The sequence shown here is derived from an EMBL/GenBank/DDBJ whole genome shotgun (WGS) entry which is preliminary data.</text>
</comment>
<sequence length="98" mass="10798">MMQLAGIVLAMLGGNAFRMIGMQQPPSWYTNVVEKNAMPIAIFLYLLLPQVLSKYVVTGAFEVIMDQEITIFSKLATGRLPQMADLVEPLVKAGLVQI</sequence>
<dbReference type="PANTHER" id="PTHR13544:SF0">
    <property type="entry name" value="THIOREDOXIN REDUCTASE-LIKE SELENOPROTEIN T"/>
    <property type="match status" value="1"/>
</dbReference>
<keyword evidence="3" id="KW-0812">Transmembrane</keyword>
<evidence type="ECO:0000313" key="5">
    <source>
        <dbReference type="Proteomes" id="UP000693970"/>
    </source>
</evidence>
<dbReference type="PANTHER" id="PTHR13544">
    <property type="entry name" value="SELENOPROTEIN T"/>
    <property type="match status" value="1"/>
</dbReference>
<protein>
    <submittedName>
        <fullName evidence="4">Rdx family protein</fullName>
    </submittedName>
</protein>
<evidence type="ECO:0000256" key="1">
    <source>
        <dbReference type="ARBA" id="ARBA00022729"/>
    </source>
</evidence>
<dbReference type="GO" id="GO:0005789">
    <property type="term" value="C:endoplasmic reticulum membrane"/>
    <property type="evidence" value="ECO:0007669"/>
    <property type="project" value="TreeGrafter"/>
</dbReference>
<dbReference type="Pfam" id="PF10262">
    <property type="entry name" value="Rdx"/>
    <property type="match status" value="1"/>
</dbReference>
<name>A0A9K3PVC2_9STRA</name>
<keyword evidence="2" id="KW-0676">Redox-active center</keyword>
<dbReference type="AlphaFoldDB" id="A0A9K3PVC2"/>
<evidence type="ECO:0000256" key="3">
    <source>
        <dbReference type="SAM" id="Phobius"/>
    </source>
</evidence>
<evidence type="ECO:0000313" key="4">
    <source>
        <dbReference type="EMBL" id="KAG7360656.1"/>
    </source>
</evidence>
<dbReference type="Proteomes" id="UP000693970">
    <property type="component" value="Unassembled WGS sequence"/>
</dbReference>
<keyword evidence="5" id="KW-1185">Reference proteome</keyword>
<feature type="transmembrane region" description="Helical" evidence="3">
    <location>
        <begin position="40"/>
        <end position="64"/>
    </location>
</feature>
<proteinExistence type="predicted"/>
<gene>
    <name evidence="4" type="ORF">IV203_035755</name>
</gene>
<keyword evidence="3" id="KW-0472">Membrane</keyword>
<dbReference type="InterPro" id="IPR019389">
    <property type="entry name" value="Selenoprotein_T"/>
</dbReference>
<dbReference type="OrthoDB" id="60822at2759"/>
<keyword evidence="1" id="KW-0732">Signal</keyword>
<dbReference type="EMBL" id="JAGRRH010000013">
    <property type="protein sequence ID" value="KAG7360656.1"/>
    <property type="molecule type" value="Genomic_DNA"/>
</dbReference>
<organism evidence="4 5">
    <name type="scientific">Nitzschia inconspicua</name>
    <dbReference type="NCBI Taxonomy" id="303405"/>
    <lineage>
        <taxon>Eukaryota</taxon>
        <taxon>Sar</taxon>
        <taxon>Stramenopiles</taxon>
        <taxon>Ochrophyta</taxon>
        <taxon>Bacillariophyta</taxon>
        <taxon>Bacillariophyceae</taxon>
        <taxon>Bacillariophycidae</taxon>
        <taxon>Bacillariales</taxon>
        <taxon>Bacillariaceae</taxon>
        <taxon>Nitzschia</taxon>
    </lineage>
</organism>
<dbReference type="InterPro" id="IPR011893">
    <property type="entry name" value="Selenoprotein_Rdx-typ"/>
</dbReference>
<reference evidence="4" key="2">
    <citation type="submission" date="2021-04" db="EMBL/GenBank/DDBJ databases">
        <authorList>
            <person name="Podell S."/>
        </authorList>
    </citation>
    <scope>NUCLEOTIDE SEQUENCE</scope>
    <source>
        <strain evidence="4">Hildebrandi</strain>
    </source>
</reference>
<dbReference type="GO" id="GO:0045454">
    <property type="term" value="P:cell redox homeostasis"/>
    <property type="evidence" value="ECO:0007669"/>
    <property type="project" value="TreeGrafter"/>
</dbReference>
<keyword evidence="3" id="KW-1133">Transmembrane helix</keyword>
<reference evidence="4" key="1">
    <citation type="journal article" date="2021" name="Sci. Rep.">
        <title>Diploid genomic architecture of Nitzschia inconspicua, an elite biomass production diatom.</title>
        <authorList>
            <person name="Oliver A."/>
            <person name="Podell S."/>
            <person name="Pinowska A."/>
            <person name="Traller J.C."/>
            <person name="Smith S.R."/>
            <person name="McClure R."/>
            <person name="Beliaev A."/>
            <person name="Bohutskyi P."/>
            <person name="Hill E.A."/>
            <person name="Rabines A."/>
            <person name="Zheng H."/>
            <person name="Allen L.Z."/>
            <person name="Kuo A."/>
            <person name="Grigoriev I.V."/>
            <person name="Allen A.E."/>
            <person name="Hazlebeck D."/>
            <person name="Allen E.E."/>
        </authorList>
    </citation>
    <scope>NUCLEOTIDE SEQUENCE</scope>
    <source>
        <strain evidence="4">Hildebrandi</strain>
    </source>
</reference>